<feature type="chain" id="PRO_5011772966" description="DUF2845 domain-containing protein" evidence="1">
    <location>
        <begin position="22"/>
        <end position="107"/>
    </location>
</feature>
<keyword evidence="3" id="KW-1185">Reference proteome</keyword>
<keyword evidence="1" id="KW-0732">Signal</keyword>
<name>A0A1I1V563_9GAMM</name>
<dbReference type="OrthoDB" id="6238221at2"/>
<dbReference type="RefSeq" id="WP_091991974.1">
    <property type="nucleotide sequence ID" value="NZ_FOLO01000110.1"/>
</dbReference>
<evidence type="ECO:0000256" key="1">
    <source>
        <dbReference type="SAM" id="SignalP"/>
    </source>
</evidence>
<gene>
    <name evidence="2" type="ORF">SAMN02745724_05429</name>
</gene>
<dbReference type="AlphaFoldDB" id="A0A1I1V563"/>
<organism evidence="2 3">
    <name type="scientific">Pseudoalteromonas denitrificans DSM 6059</name>
    <dbReference type="NCBI Taxonomy" id="1123010"/>
    <lineage>
        <taxon>Bacteria</taxon>
        <taxon>Pseudomonadati</taxon>
        <taxon>Pseudomonadota</taxon>
        <taxon>Gammaproteobacteria</taxon>
        <taxon>Alteromonadales</taxon>
        <taxon>Pseudoalteromonadaceae</taxon>
        <taxon>Pseudoalteromonas</taxon>
    </lineage>
</organism>
<evidence type="ECO:0000313" key="3">
    <source>
        <dbReference type="Proteomes" id="UP000198862"/>
    </source>
</evidence>
<evidence type="ECO:0008006" key="4">
    <source>
        <dbReference type="Google" id="ProtNLM"/>
    </source>
</evidence>
<dbReference type="Proteomes" id="UP000198862">
    <property type="component" value="Unassembled WGS sequence"/>
</dbReference>
<proteinExistence type="predicted"/>
<feature type="signal peptide" evidence="1">
    <location>
        <begin position="1"/>
        <end position="21"/>
    </location>
</feature>
<sequence>MRYFKVLLILSFVLFSINTHARGSFRLDSGNLLTVGKSKSEIISIAGAPLYQDVEKIAVDNGQGGHSVKREILTYRLKGSIGGFYLVVMTIENSHVTSITSKQEKRL</sequence>
<evidence type="ECO:0000313" key="2">
    <source>
        <dbReference type="EMBL" id="SFD78146.1"/>
    </source>
</evidence>
<dbReference type="EMBL" id="FOLO01000110">
    <property type="protein sequence ID" value="SFD78146.1"/>
    <property type="molecule type" value="Genomic_DNA"/>
</dbReference>
<reference evidence="2 3" key="1">
    <citation type="submission" date="2016-10" db="EMBL/GenBank/DDBJ databases">
        <authorList>
            <person name="de Groot N.N."/>
        </authorList>
    </citation>
    <scope>NUCLEOTIDE SEQUENCE [LARGE SCALE GENOMIC DNA]</scope>
    <source>
        <strain evidence="2 3">DSM 6059</strain>
    </source>
</reference>
<accession>A0A1I1V563</accession>
<protein>
    <recommendedName>
        <fullName evidence="4">DUF2845 domain-containing protein</fullName>
    </recommendedName>
</protein>